<proteinExistence type="predicted"/>
<dbReference type="EMBL" id="VLLF01000002">
    <property type="protein sequence ID" value="TWI90078.1"/>
    <property type="molecule type" value="Genomic_DNA"/>
</dbReference>
<evidence type="ECO:0000313" key="2">
    <source>
        <dbReference type="Proteomes" id="UP000320593"/>
    </source>
</evidence>
<protein>
    <recommendedName>
        <fullName evidence="3">Apea-like HEPN domain-containing protein</fullName>
    </recommendedName>
</protein>
<sequence>MVGLQGSGCNYSGEVVCLKRIYYACVMKIQTSWLDGPLLPNISLNEAIGCEQIALVSQNDERLKKIFRHRPNLEIFLNSFTDQFGVSIKPSLIIFRCDNLSSALSFEAIAAFRNILVSCAVPIARAMHIRESGSGIKFAETFEFYPWMLSKDGNSLVGESTVFIGHHSVERIKGQNNPIQPNITRGAHAFDIELLRFLLEAWQSYFLHHVDSHKNIALFRSLNMAHQASLMPSTGLSSEMYDYGRLISLWVSAIEILLHPGGDKTGSRWTIYKVLKEAEWLDQTLAEEAHESGNSADAKNTKGKLNVAGSLYGEMYEARNKFLHGNRIDLNDLKCKRSEVFRFDVAPILYSLLLRYYLGVIYPDDLIDDIETDVSGYLNKYVFYQKQLLLEHAVRGAFCL</sequence>
<reference evidence="1 2" key="1">
    <citation type="submission" date="2019-07" db="EMBL/GenBank/DDBJ databases">
        <title>Genomic Encyclopedia of Archaeal and Bacterial Type Strains, Phase II (KMG-II): from individual species to whole genera.</title>
        <authorList>
            <person name="Goeker M."/>
        </authorList>
    </citation>
    <scope>NUCLEOTIDE SEQUENCE [LARGE SCALE GENOMIC DNA]</scope>
    <source>
        <strain evidence="1 2">ATCC BAA-252</strain>
    </source>
</reference>
<name>A0A562TAD2_9HYPH</name>
<keyword evidence="2" id="KW-1185">Reference proteome</keyword>
<accession>A0A562TAD2</accession>
<gene>
    <name evidence="1" type="ORF">JM93_01055</name>
</gene>
<organism evidence="1 2">
    <name type="scientific">Roseibium hamelinense</name>
    <dbReference type="NCBI Taxonomy" id="150831"/>
    <lineage>
        <taxon>Bacteria</taxon>
        <taxon>Pseudomonadati</taxon>
        <taxon>Pseudomonadota</taxon>
        <taxon>Alphaproteobacteria</taxon>
        <taxon>Hyphomicrobiales</taxon>
        <taxon>Stappiaceae</taxon>
        <taxon>Roseibium</taxon>
    </lineage>
</organism>
<evidence type="ECO:0000313" key="1">
    <source>
        <dbReference type="EMBL" id="TWI90078.1"/>
    </source>
</evidence>
<comment type="caution">
    <text evidence="1">The sequence shown here is derived from an EMBL/GenBank/DDBJ whole genome shotgun (WGS) entry which is preliminary data.</text>
</comment>
<dbReference type="AlphaFoldDB" id="A0A562TAD2"/>
<evidence type="ECO:0008006" key="3">
    <source>
        <dbReference type="Google" id="ProtNLM"/>
    </source>
</evidence>
<dbReference type="Proteomes" id="UP000320593">
    <property type="component" value="Unassembled WGS sequence"/>
</dbReference>